<dbReference type="GO" id="GO:0015074">
    <property type="term" value="P:DNA integration"/>
    <property type="evidence" value="ECO:0007669"/>
    <property type="project" value="InterPro"/>
</dbReference>
<dbReference type="EMBL" id="JAMQOM010000001">
    <property type="protein sequence ID" value="MDS0220146.1"/>
    <property type="molecule type" value="Genomic_DNA"/>
</dbReference>
<dbReference type="Gene3D" id="1.10.150.130">
    <property type="match status" value="1"/>
</dbReference>
<accession>A0AAE4JHG6</accession>
<evidence type="ECO:0000313" key="5">
    <source>
        <dbReference type="EMBL" id="MDS0220146.1"/>
    </source>
</evidence>
<dbReference type="GO" id="GO:0003677">
    <property type="term" value="F:DNA binding"/>
    <property type="evidence" value="ECO:0007669"/>
    <property type="project" value="UniProtKB-KW"/>
</dbReference>
<feature type="region of interest" description="Disordered" evidence="3">
    <location>
        <begin position="1"/>
        <end position="28"/>
    </location>
</feature>
<dbReference type="AlphaFoldDB" id="A0AAE4JHG6"/>
<dbReference type="InterPro" id="IPR010998">
    <property type="entry name" value="Integrase_recombinase_N"/>
</dbReference>
<dbReference type="GO" id="GO:0006310">
    <property type="term" value="P:DNA recombination"/>
    <property type="evidence" value="ECO:0007669"/>
    <property type="project" value="UniProtKB-KW"/>
</dbReference>
<dbReference type="SUPFAM" id="SSF56349">
    <property type="entry name" value="DNA breaking-rejoining enzymes"/>
    <property type="match status" value="1"/>
</dbReference>
<gene>
    <name evidence="5" type="ORF">NDI54_02150</name>
</gene>
<evidence type="ECO:0000256" key="3">
    <source>
        <dbReference type="SAM" id="MobiDB-lite"/>
    </source>
</evidence>
<dbReference type="InterPro" id="IPR011010">
    <property type="entry name" value="DNA_brk_join_enz"/>
</dbReference>
<reference evidence="5 6" key="1">
    <citation type="submission" date="2022-06" db="EMBL/GenBank/DDBJ databases">
        <title>Haloarcula sp. a new haloarchaeum isolate from saline soil.</title>
        <authorList>
            <person name="Strakova D."/>
            <person name="Galisteo C."/>
            <person name="Sanchez-Porro C."/>
            <person name="Ventosa A."/>
        </authorList>
    </citation>
    <scope>NUCLEOTIDE SEQUENCE [LARGE SCALE GENOMIC DNA]</scope>
    <source>
        <strain evidence="5 6">S1AR25-5A</strain>
    </source>
</reference>
<dbReference type="InterPro" id="IPR025269">
    <property type="entry name" value="SAM-like_dom"/>
</dbReference>
<evidence type="ECO:0000256" key="1">
    <source>
        <dbReference type="ARBA" id="ARBA00023125"/>
    </source>
</evidence>
<dbReference type="Gene3D" id="1.10.443.10">
    <property type="entry name" value="Intergrase catalytic core"/>
    <property type="match status" value="1"/>
</dbReference>
<keyword evidence="1" id="KW-0238">DNA-binding</keyword>
<organism evidence="5 6">
    <name type="scientific">Haloarcula terrestris</name>
    <dbReference type="NCBI Taxonomy" id="2950533"/>
    <lineage>
        <taxon>Archaea</taxon>
        <taxon>Methanobacteriati</taxon>
        <taxon>Methanobacteriota</taxon>
        <taxon>Stenosarchaea group</taxon>
        <taxon>Halobacteria</taxon>
        <taxon>Halobacteriales</taxon>
        <taxon>Haloarculaceae</taxon>
        <taxon>Haloarcula</taxon>
    </lineage>
</organism>
<keyword evidence="6" id="KW-1185">Reference proteome</keyword>
<name>A0AAE4JHG6_9EURY</name>
<dbReference type="Pfam" id="PF13102">
    <property type="entry name" value="Phage_int_SAM_5"/>
    <property type="match status" value="1"/>
</dbReference>
<sequence>MSDTDTTEHRVERQTDRTGGIASESTNADVDAIAEAVAEKLQHDDGADDIEDQRPKWVFKQFKEHWKADEKAHSALQPYESAWRQFCEWMDEQGHIYLTDLTASFPGRHDDWIVAHDEYDKTKLSRSMHLSRIKTVVRHAQSRGWIDPSDVPDDETWDAVKPEVDDDEKIRSNPLPPERGEQITKWVRANHFGGRAHVLWLLLFRYGFRVSAIRALDRDDLRLSKPDDWPEEQGFQPHLRLKDRPELGGEDDKGLPLKNKREELAGRLVPLQPEHAEVFRHYVENGSEHGATDSRKEHDEPDEYGLYGLLTGEHNARLSGRTVRERAHWLTCPTTYGDECQCDGCREYRAEHGRNPYPSKVYKHCNETRSPHQVRHGAITSLLDDHSHSTVANIVGTSPDTLRDVYDRADEYRRMNRVADDWLSG</sequence>
<keyword evidence="2" id="KW-0233">DNA recombination</keyword>
<evidence type="ECO:0000313" key="6">
    <source>
        <dbReference type="Proteomes" id="UP001253439"/>
    </source>
</evidence>
<feature type="domain" description="Phage integrase SAM-like" evidence="4">
    <location>
        <begin position="59"/>
        <end position="152"/>
    </location>
</feature>
<dbReference type="Proteomes" id="UP001253439">
    <property type="component" value="Unassembled WGS sequence"/>
</dbReference>
<dbReference type="InterPro" id="IPR013762">
    <property type="entry name" value="Integrase-like_cat_sf"/>
</dbReference>
<feature type="compositionally biased region" description="Basic and acidic residues" evidence="3">
    <location>
        <begin position="1"/>
        <end position="16"/>
    </location>
</feature>
<feature type="region of interest" description="Disordered" evidence="3">
    <location>
        <begin position="222"/>
        <end position="258"/>
    </location>
</feature>
<evidence type="ECO:0000259" key="4">
    <source>
        <dbReference type="Pfam" id="PF13102"/>
    </source>
</evidence>
<dbReference type="RefSeq" id="WP_310894841.1">
    <property type="nucleotide sequence ID" value="NZ_JAMQOM010000001.1"/>
</dbReference>
<evidence type="ECO:0000256" key="2">
    <source>
        <dbReference type="ARBA" id="ARBA00023172"/>
    </source>
</evidence>
<protein>
    <submittedName>
        <fullName evidence="5">Phage integrase SAM-like domain-containing protein</fullName>
    </submittedName>
</protein>
<comment type="caution">
    <text evidence="5">The sequence shown here is derived from an EMBL/GenBank/DDBJ whole genome shotgun (WGS) entry which is preliminary data.</text>
</comment>
<feature type="compositionally biased region" description="Basic and acidic residues" evidence="3">
    <location>
        <begin position="240"/>
        <end position="258"/>
    </location>
</feature>
<proteinExistence type="predicted"/>